<evidence type="ECO:0000256" key="1">
    <source>
        <dbReference type="SAM" id="Phobius"/>
    </source>
</evidence>
<dbReference type="CDD" id="cd04179">
    <property type="entry name" value="DPM_DPG-synthase_like"/>
    <property type="match status" value="1"/>
</dbReference>
<protein>
    <submittedName>
        <fullName evidence="3">Glycosyltransferase family 2 protein</fullName>
    </submittedName>
</protein>
<keyword evidence="1" id="KW-0472">Membrane</keyword>
<dbReference type="EMBL" id="PHNJ01000004">
    <property type="protein sequence ID" value="TYL38962.1"/>
    <property type="molecule type" value="Genomic_DNA"/>
</dbReference>
<evidence type="ECO:0000313" key="4">
    <source>
        <dbReference type="Proteomes" id="UP000766904"/>
    </source>
</evidence>
<keyword evidence="1" id="KW-0812">Transmembrane</keyword>
<dbReference type="Pfam" id="PF00535">
    <property type="entry name" value="Glycos_transf_2"/>
    <property type="match status" value="1"/>
</dbReference>
<dbReference type="OrthoDB" id="43988at2157"/>
<feature type="transmembrane region" description="Helical" evidence="1">
    <location>
        <begin position="274"/>
        <end position="294"/>
    </location>
</feature>
<dbReference type="PANTHER" id="PTHR48090">
    <property type="entry name" value="UNDECAPRENYL-PHOSPHATE 4-DEOXY-4-FORMAMIDO-L-ARABINOSE TRANSFERASE-RELATED"/>
    <property type="match status" value="1"/>
</dbReference>
<dbReference type="InterPro" id="IPR050256">
    <property type="entry name" value="Glycosyltransferase_2"/>
</dbReference>
<accession>A0A8J8TSU8</accession>
<dbReference type="SUPFAM" id="SSF53448">
    <property type="entry name" value="Nucleotide-diphospho-sugar transferases"/>
    <property type="match status" value="1"/>
</dbReference>
<organism evidence="3 4">
    <name type="scientific">Natronococcus pandeyae</name>
    <dbReference type="NCBI Taxonomy" id="2055836"/>
    <lineage>
        <taxon>Archaea</taxon>
        <taxon>Methanobacteriati</taxon>
        <taxon>Methanobacteriota</taxon>
        <taxon>Stenosarchaea group</taxon>
        <taxon>Halobacteria</taxon>
        <taxon>Halobacteriales</taxon>
        <taxon>Natrialbaceae</taxon>
        <taxon>Natronococcus</taxon>
    </lineage>
</organism>
<proteinExistence type="predicted"/>
<evidence type="ECO:0000313" key="3">
    <source>
        <dbReference type="EMBL" id="TYL38962.1"/>
    </source>
</evidence>
<sequence length="343" mass="37724">MYRGHTIGVVVPAYNEAEFVGDVIETVPSYVDRVYVVDDRSTDDTWTEITRHAARVNNEARATVRERDALVANGGSTFDRRVVPIRHAENRGVGGAIKTGYLRALEDAIDATAVMAGDGQMDPEQLPSLLDPIVADEADYAKGNRLVSDDYRRGMPRFRLFGNALLTFLTKVASGYWRTMDPQNGYTAISADALEAIDVESMYEDYGYPNDLLVRLNTNELRVADVAMPAVYGDEESNIDYTTYVPKVSVLLVRTFAWRLGRRYPIGDAHPVPLFYAAGALAAGGGFLGALRSVFRQRRRSDDRGLVGLAVSGLLLAAGAVFLSLAARLELRVSEELEVQRHG</sequence>
<dbReference type="InterPro" id="IPR001173">
    <property type="entry name" value="Glyco_trans_2-like"/>
</dbReference>
<dbReference type="RefSeq" id="WP_148857965.1">
    <property type="nucleotide sequence ID" value="NZ_PHNJ01000004.1"/>
</dbReference>
<feature type="domain" description="Glycosyltransferase 2-like" evidence="2">
    <location>
        <begin position="9"/>
        <end position="196"/>
    </location>
</feature>
<dbReference type="Proteomes" id="UP000766904">
    <property type="component" value="Unassembled WGS sequence"/>
</dbReference>
<comment type="caution">
    <text evidence="3">The sequence shown here is derived from an EMBL/GenBank/DDBJ whole genome shotgun (WGS) entry which is preliminary data.</text>
</comment>
<dbReference type="Gene3D" id="3.90.550.10">
    <property type="entry name" value="Spore Coat Polysaccharide Biosynthesis Protein SpsA, Chain A"/>
    <property type="match status" value="1"/>
</dbReference>
<name>A0A8J8TSU8_9EURY</name>
<keyword evidence="1" id="KW-1133">Transmembrane helix</keyword>
<gene>
    <name evidence="3" type="ORF">CV102_10695</name>
</gene>
<reference evidence="3" key="1">
    <citation type="submission" date="2017-11" db="EMBL/GenBank/DDBJ databases">
        <authorList>
            <person name="Kajale S.C."/>
            <person name="Sharma A."/>
        </authorList>
    </citation>
    <scope>NUCLEOTIDE SEQUENCE</scope>
    <source>
        <strain evidence="3">LS1_42</strain>
    </source>
</reference>
<dbReference type="AlphaFoldDB" id="A0A8J8TSU8"/>
<keyword evidence="4" id="KW-1185">Reference proteome</keyword>
<evidence type="ECO:0000259" key="2">
    <source>
        <dbReference type="Pfam" id="PF00535"/>
    </source>
</evidence>
<feature type="transmembrane region" description="Helical" evidence="1">
    <location>
        <begin position="306"/>
        <end position="327"/>
    </location>
</feature>
<dbReference type="InterPro" id="IPR029044">
    <property type="entry name" value="Nucleotide-diphossugar_trans"/>
</dbReference>
<dbReference type="PANTHER" id="PTHR48090:SF7">
    <property type="entry name" value="RFBJ PROTEIN"/>
    <property type="match status" value="1"/>
</dbReference>